<gene>
    <name evidence="1" type="ORF">E7Z79_08085</name>
</gene>
<proteinExistence type="predicted"/>
<accession>A0A8T3V708</accession>
<organism evidence="1 2">
    <name type="scientific">Methanobrevibacter thaueri</name>
    <dbReference type="NCBI Taxonomy" id="190975"/>
    <lineage>
        <taxon>Archaea</taxon>
        <taxon>Methanobacteriati</taxon>
        <taxon>Methanobacteriota</taxon>
        <taxon>Methanomada group</taxon>
        <taxon>Methanobacteria</taxon>
        <taxon>Methanobacteriales</taxon>
        <taxon>Methanobacteriaceae</taxon>
        <taxon>Methanobrevibacter</taxon>
    </lineage>
</organism>
<reference evidence="1" key="1">
    <citation type="submission" date="2019-04" db="EMBL/GenBank/DDBJ databases">
        <title>Evolution of Biomass-Degrading Anaerobic Consortia Revealed by Metagenomics.</title>
        <authorList>
            <person name="Peng X."/>
        </authorList>
    </citation>
    <scope>NUCLEOTIDE SEQUENCE</scope>
    <source>
        <strain evidence="1">SIG18</strain>
    </source>
</reference>
<comment type="caution">
    <text evidence="1">The sequence shown here is derived from an EMBL/GenBank/DDBJ whole genome shotgun (WGS) entry which is preliminary data.</text>
</comment>
<evidence type="ECO:0000313" key="2">
    <source>
        <dbReference type="Proteomes" id="UP000783037"/>
    </source>
</evidence>
<dbReference type="Proteomes" id="UP000783037">
    <property type="component" value="Unassembled WGS sequence"/>
</dbReference>
<dbReference type="AlphaFoldDB" id="A0A8T3V708"/>
<evidence type="ECO:0000313" key="1">
    <source>
        <dbReference type="EMBL" id="MBE6502382.1"/>
    </source>
</evidence>
<dbReference type="RefSeq" id="WP_303739470.1">
    <property type="nucleotide sequence ID" value="NZ_SUTK01000054.1"/>
</dbReference>
<name>A0A8T3V708_9EURY</name>
<protein>
    <submittedName>
        <fullName evidence="1">Uncharacterized protein</fullName>
    </submittedName>
</protein>
<dbReference type="EMBL" id="SUTK01000054">
    <property type="protein sequence ID" value="MBE6502382.1"/>
    <property type="molecule type" value="Genomic_DNA"/>
</dbReference>
<sequence>MEEIVEVIGVEHLKTVLSGLTPEEIVKPAYDNWMGGIKTGHTVLNLENGNVYGLGIDFNDLPLHDNIYIELFTIDSHETPVSEEDFFSKHEYDEFLEFSSNDPCEYIPDIITEFCEMKGIDEYERTIGVLAYNFEKREQGNYNMWESKILNKYYDAIYENHNPFEFSQSSL</sequence>